<dbReference type="AlphaFoldDB" id="E9GUR5"/>
<reference evidence="2 3" key="1">
    <citation type="journal article" date="2011" name="Science">
        <title>The ecoresponsive genome of Daphnia pulex.</title>
        <authorList>
            <person name="Colbourne J.K."/>
            <person name="Pfrender M.E."/>
            <person name="Gilbert D."/>
            <person name="Thomas W.K."/>
            <person name="Tucker A."/>
            <person name="Oakley T.H."/>
            <person name="Tokishita S."/>
            <person name="Aerts A."/>
            <person name="Arnold G.J."/>
            <person name="Basu M.K."/>
            <person name="Bauer D.J."/>
            <person name="Caceres C.E."/>
            <person name="Carmel L."/>
            <person name="Casola C."/>
            <person name="Choi J.H."/>
            <person name="Detter J.C."/>
            <person name="Dong Q."/>
            <person name="Dusheyko S."/>
            <person name="Eads B.D."/>
            <person name="Frohlich T."/>
            <person name="Geiler-Samerotte K.A."/>
            <person name="Gerlach D."/>
            <person name="Hatcher P."/>
            <person name="Jogdeo S."/>
            <person name="Krijgsveld J."/>
            <person name="Kriventseva E.V."/>
            <person name="Kultz D."/>
            <person name="Laforsch C."/>
            <person name="Lindquist E."/>
            <person name="Lopez J."/>
            <person name="Manak J.R."/>
            <person name="Muller J."/>
            <person name="Pangilinan J."/>
            <person name="Patwardhan R.P."/>
            <person name="Pitluck S."/>
            <person name="Pritham E.J."/>
            <person name="Rechtsteiner A."/>
            <person name="Rho M."/>
            <person name="Rogozin I.B."/>
            <person name="Sakarya O."/>
            <person name="Salamov A."/>
            <person name="Schaack S."/>
            <person name="Shapiro H."/>
            <person name="Shiga Y."/>
            <person name="Skalitzky C."/>
            <person name="Smith Z."/>
            <person name="Souvorov A."/>
            <person name="Sung W."/>
            <person name="Tang Z."/>
            <person name="Tsuchiya D."/>
            <person name="Tu H."/>
            <person name="Vos H."/>
            <person name="Wang M."/>
            <person name="Wolf Y.I."/>
            <person name="Yamagata H."/>
            <person name="Yamada T."/>
            <person name="Ye Y."/>
            <person name="Shaw J.R."/>
            <person name="Andrews J."/>
            <person name="Crease T.J."/>
            <person name="Tang H."/>
            <person name="Lucas S.M."/>
            <person name="Robertson H.M."/>
            <person name="Bork P."/>
            <person name="Koonin E.V."/>
            <person name="Zdobnov E.M."/>
            <person name="Grigoriev I.V."/>
            <person name="Lynch M."/>
            <person name="Boore J.L."/>
        </authorList>
    </citation>
    <scope>NUCLEOTIDE SEQUENCE [LARGE SCALE GENOMIC DNA]</scope>
</reference>
<dbReference type="EMBL" id="GL732566">
    <property type="protein sequence ID" value="EFX76896.1"/>
    <property type="molecule type" value="Genomic_DNA"/>
</dbReference>
<organism evidence="2 3">
    <name type="scientific">Daphnia pulex</name>
    <name type="common">Water flea</name>
    <dbReference type="NCBI Taxonomy" id="6669"/>
    <lineage>
        <taxon>Eukaryota</taxon>
        <taxon>Metazoa</taxon>
        <taxon>Ecdysozoa</taxon>
        <taxon>Arthropoda</taxon>
        <taxon>Crustacea</taxon>
        <taxon>Branchiopoda</taxon>
        <taxon>Diplostraca</taxon>
        <taxon>Cladocera</taxon>
        <taxon>Anomopoda</taxon>
        <taxon>Daphniidae</taxon>
        <taxon>Daphnia</taxon>
    </lineage>
</organism>
<accession>E9GUR5</accession>
<dbReference type="InParanoid" id="E9GUR5"/>
<feature type="region of interest" description="Disordered" evidence="1">
    <location>
        <begin position="215"/>
        <end position="261"/>
    </location>
</feature>
<protein>
    <submittedName>
        <fullName evidence="2">Uncharacterized protein</fullName>
    </submittedName>
</protein>
<gene>
    <name evidence="2" type="ORF">DAPPUDRAFT_248491</name>
</gene>
<proteinExistence type="predicted"/>
<evidence type="ECO:0000256" key="1">
    <source>
        <dbReference type="SAM" id="MobiDB-lite"/>
    </source>
</evidence>
<dbReference type="KEGG" id="dpx:DAPPUDRAFT_248491"/>
<feature type="compositionally biased region" description="Low complexity" evidence="1">
    <location>
        <begin position="145"/>
        <end position="164"/>
    </location>
</feature>
<evidence type="ECO:0000313" key="2">
    <source>
        <dbReference type="EMBL" id="EFX76896.1"/>
    </source>
</evidence>
<sequence>MATSESITGMPDLGGQVPGIPDDTGLGGSHHSSRESVRVPLTPEERLIAIERTRIERDTLAAVLEEQCDELANYVINRGSSHQTDDTSGSGSSSSYFGNNYLQYHHVQHPSVQHHHHPGYYPAASSSFHHEQNLSAADGGGGYQGASISSPSPSPNGNSNKNGSYARFGHHPSAYHHYHGSVAVPLAHYANSLNHPHQGGPAHHLTAGRFSVHHSPFAHHHRPPPPPGTRRAGGCPSRRHPVRPRSLLLWRRSTPPKINSN</sequence>
<dbReference type="HOGENOM" id="CLU_1066582_0_0_1"/>
<name>E9GUR5_DAPPU</name>
<dbReference type="Proteomes" id="UP000000305">
    <property type="component" value="Unassembled WGS sequence"/>
</dbReference>
<feature type="region of interest" description="Disordered" evidence="1">
    <location>
        <begin position="1"/>
        <end position="39"/>
    </location>
</feature>
<evidence type="ECO:0000313" key="3">
    <source>
        <dbReference type="Proteomes" id="UP000000305"/>
    </source>
</evidence>
<keyword evidence="3" id="KW-1185">Reference proteome</keyword>
<feature type="region of interest" description="Disordered" evidence="1">
    <location>
        <begin position="132"/>
        <end position="168"/>
    </location>
</feature>